<dbReference type="GO" id="GO:0032543">
    <property type="term" value="P:mitochondrial translation"/>
    <property type="evidence" value="ECO:0007669"/>
    <property type="project" value="TreeGrafter"/>
</dbReference>
<feature type="region of interest" description="Disordered" evidence="8">
    <location>
        <begin position="321"/>
        <end position="362"/>
    </location>
</feature>
<feature type="compositionally biased region" description="Low complexity" evidence="8">
    <location>
        <begin position="47"/>
        <end position="58"/>
    </location>
</feature>
<feature type="chain" id="PRO_5043949257" description="Large ribosomal subunit protein uL2m" evidence="9">
    <location>
        <begin position="21"/>
        <end position="561"/>
    </location>
</feature>
<dbReference type="InterPro" id="IPR012340">
    <property type="entry name" value="NA-bd_OB-fold"/>
</dbReference>
<comment type="subcellular location">
    <subcellularLocation>
        <location evidence="1">Mitochondrion</location>
    </subcellularLocation>
</comment>
<accession>A0A177TDC4</accession>
<feature type="domain" description="Large ribosomal subunit protein uL2 C-terminal" evidence="10">
    <location>
        <begin position="376"/>
        <end position="529"/>
    </location>
</feature>
<dbReference type="Gene3D" id="2.30.30.30">
    <property type="match status" value="1"/>
</dbReference>
<comment type="caution">
    <text evidence="12">The sequence shown here is derived from an EMBL/GenBank/DDBJ whole genome shotgun (WGS) entry which is preliminary data.</text>
</comment>
<reference evidence="12" key="2">
    <citation type="journal article" date="2019" name="IMA Fungus">
        <title>Genome sequencing and comparison of five Tilletia species to identify candidate genes for the detection of regulated species infecting wheat.</title>
        <authorList>
            <person name="Nguyen H.D.T."/>
            <person name="Sultana T."/>
            <person name="Kesanakurti P."/>
            <person name="Hambleton S."/>
        </authorList>
    </citation>
    <scope>NUCLEOTIDE SEQUENCE</scope>
    <source>
        <strain evidence="12">DAOMC 236416</strain>
    </source>
</reference>
<dbReference type="GO" id="GO:0003735">
    <property type="term" value="F:structural constituent of ribosome"/>
    <property type="evidence" value="ECO:0007669"/>
    <property type="project" value="InterPro"/>
</dbReference>
<dbReference type="PROSITE" id="PS00467">
    <property type="entry name" value="RIBOSOMAL_L2"/>
    <property type="match status" value="1"/>
</dbReference>
<dbReference type="SMART" id="SM01382">
    <property type="entry name" value="Ribosomal_L2_C"/>
    <property type="match status" value="1"/>
</dbReference>
<dbReference type="InterPro" id="IPR022671">
    <property type="entry name" value="Ribosomal_uL2_CS"/>
</dbReference>
<dbReference type="SMART" id="SM01383">
    <property type="entry name" value="Ribosomal_L2"/>
    <property type="match status" value="1"/>
</dbReference>
<feature type="region of interest" description="Disordered" evidence="8">
    <location>
        <begin position="47"/>
        <end position="76"/>
    </location>
</feature>
<feature type="domain" description="Large ribosomal subunit protein uL2 RNA-binding" evidence="11">
    <location>
        <begin position="219"/>
        <end position="295"/>
    </location>
</feature>
<organism evidence="12 13">
    <name type="scientific">Tilletia indica</name>
    <dbReference type="NCBI Taxonomy" id="43049"/>
    <lineage>
        <taxon>Eukaryota</taxon>
        <taxon>Fungi</taxon>
        <taxon>Dikarya</taxon>
        <taxon>Basidiomycota</taxon>
        <taxon>Ustilaginomycotina</taxon>
        <taxon>Exobasidiomycetes</taxon>
        <taxon>Tilletiales</taxon>
        <taxon>Tilletiaceae</taxon>
        <taxon>Tilletia</taxon>
    </lineage>
</organism>
<dbReference type="Pfam" id="PF00181">
    <property type="entry name" value="Ribosomal_L2_N"/>
    <property type="match status" value="1"/>
</dbReference>
<feature type="compositionally biased region" description="Basic residues" evidence="8">
    <location>
        <begin position="510"/>
        <end position="524"/>
    </location>
</feature>
<dbReference type="GO" id="GO:0003723">
    <property type="term" value="F:RNA binding"/>
    <property type="evidence" value="ECO:0007669"/>
    <property type="project" value="TreeGrafter"/>
</dbReference>
<dbReference type="AlphaFoldDB" id="A0A177TDC4"/>
<keyword evidence="13" id="KW-1185">Reference proteome</keyword>
<dbReference type="EMBL" id="LWDF02000174">
    <property type="protein sequence ID" value="KAE8254953.1"/>
    <property type="molecule type" value="Genomic_DNA"/>
</dbReference>
<evidence type="ECO:0000256" key="6">
    <source>
        <dbReference type="ARBA" id="ARBA00037226"/>
    </source>
</evidence>
<dbReference type="Gene3D" id="2.40.50.140">
    <property type="entry name" value="Nucleic acid-binding proteins"/>
    <property type="match status" value="1"/>
</dbReference>
<dbReference type="InterPro" id="IPR022666">
    <property type="entry name" value="Ribosomal_uL2_RNA-bd_dom"/>
</dbReference>
<comment type="function">
    <text evidence="6">Component of the mitochondrial ribosome (mitoribosome), a dedicated translation machinery responsible for the synthesis of mitochondrial genome-encoded proteins, including at least some of the essential transmembrane subunits of the mitochondrial respiratory chain. The mitoribosomes are attached to the mitochondrial inner membrane and translation products are cotranslationally integrated into the membrane.</text>
</comment>
<protein>
    <recommendedName>
        <fullName evidence="7">Large ribosomal subunit protein uL2m</fullName>
    </recommendedName>
</protein>
<dbReference type="InterPro" id="IPR008991">
    <property type="entry name" value="Translation_prot_SH3-like_sf"/>
</dbReference>
<dbReference type="Gene3D" id="4.10.950.10">
    <property type="entry name" value="Ribosomal protein L2, domain 3"/>
    <property type="match status" value="1"/>
</dbReference>
<dbReference type="InterPro" id="IPR014726">
    <property type="entry name" value="Ribosomal_uL2_dom3"/>
</dbReference>
<evidence type="ECO:0000259" key="10">
    <source>
        <dbReference type="SMART" id="SM01382"/>
    </source>
</evidence>
<name>A0A177TDC4_9BASI</name>
<comment type="similarity">
    <text evidence="2">Belongs to the universal ribosomal protein uL2 family.</text>
</comment>
<keyword evidence="5" id="KW-0687">Ribonucleoprotein</keyword>
<evidence type="ECO:0000256" key="5">
    <source>
        <dbReference type="ARBA" id="ARBA00023274"/>
    </source>
</evidence>
<evidence type="ECO:0000256" key="9">
    <source>
        <dbReference type="SAM" id="SignalP"/>
    </source>
</evidence>
<evidence type="ECO:0000256" key="3">
    <source>
        <dbReference type="ARBA" id="ARBA00022980"/>
    </source>
</evidence>
<dbReference type="PANTHER" id="PTHR13691:SF5">
    <property type="entry name" value="LARGE RIBOSOMAL SUBUNIT PROTEIN UL2M"/>
    <property type="match status" value="1"/>
</dbReference>
<dbReference type="Pfam" id="PF03947">
    <property type="entry name" value="Ribosomal_L2_C"/>
    <property type="match status" value="1"/>
</dbReference>
<dbReference type="GO" id="GO:0005762">
    <property type="term" value="C:mitochondrial large ribosomal subunit"/>
    <property type="evidence" value="ECO:0007669"/>
    <property type="project" value="TreeGrafter"/>
</dbReference>
<evidence type="ECO:0000256" key="8">
    <source>
        <dbReference type="SAM" id="MobiDB-lite"/>
    </source>
</evidence>
<dbReference type="FunFam" id="4.10.950.10:FF:000001">
    <property type="entry name" value="50S ribosomal protein L2"/>
    <property type="match status" value="1"/>
</dbReference>
<feature type="signal peptide" evidence="9">
    <location>
        <begin position="1"/>
        <end position="20"/>
    </location>
</feature>
<feature type="region of interest" description="Disordered" evidence="8">
    <location>
        <begin position="503"/>
        <end position="561"/>
    </location>
</feature>
<dbReference type="InterPro" id="IPR014722">
    <property type="entry name" value="Rib_uL2_dom2"/>
</dbReference>
<evidence type="ECO:0000256" key="7">
    <source>
        <dbReference type="ARBA" id="ARBA00069872"/>
    </source>
</evidence>
<keyword evidence="9" id="KW-0732">Signal</keyword>
<evidence type="ECO:0000256" key="4">
    <source>
        <dbReference type="ARBA" id="ARBA00023128"/>
    </source>
</evidence>
<dbReference type="FunFam" id="2.40.50.140:FF:000128">
    <property type="entry name" value="50S ribosomal protein L2"/>
    <property type="match status" value="1"/>
</dbReference>
<dbReference type="SUPFAM" id="SSF50104">
    <property type="entry name" value="Translation proteins SH3-like domain"/>
    <property type="match status" value="1"/>
</dbReference>
<evidence type="ECO:0000256" key="1">
    <source>
        <dbReference type="ARBA" id="ARBA00004173"/>
    </source>
</evidence>
<evidence type="ECO:0000313" key="13">
    <source>
        <dbReference type="Proteomes" id="UP000077521"/>
    </source>
</evidence>
<sequence>MLKVRSFSVTAAAVVAASAAASVRIAAVATATSSASSSSSNNILTRSFASSSSASSRARQAKRNSPRTLAAEATKTKRTQAALTKSLIPVEKLVKRSLSSVSQIPQTMPPSTDIISAVRARTLIHDPESLRTKPLRKERRAVIKAQRKDAKLRRKQMSVAARLGVSTKESTPFVRKDRQFKTFKPITTSLRWVRMPLNEHLHKGEPEIKLTVAKRSSGGRNHHGHVTVRGRGGGHKRRLRLVDFFRWEAGEQDVLRIEYDPGRSGHIALIQHCETGARSYILAPEGLRTGDKVQSYRSDHSIGQGGKVAAPPAVATTTATATVDPSEPQSVLPPNVEDAAESVQEEATAAEEEEVAASAPRQQSALDLGIFRTRAIRPGNVLPLSLIPIGTTIHAISLHPGGPAKLCRSAGTSGQLIAFTARKQVAEVGEDGAPAAETSTGFGTEKSHAQVKLQSGEVRLVPVRCVATVGRVSNPDHEHRRLGKAGRSRWLGRRPKVRGVAMNAVDHPHGGGRGKSKSNMHPRSKSGVLKFARTRKPGSRRGNKMVIRPRPRANGKRQGKA</sequence>
<dbReference type="Proteomes" id="UP000077521">
    <property type="component" value="Unassembled WGS sequence"/>
</dbReference>
<dbReference type="InterPro" id="IPR022669">
    <property type="entry name" value="Ribosomal_uL2_C"/>
</dbReference>
<evidence type="ECO:0000256" key="2">
    <source>
        <dbReference type="ARBA" id="ARBA00005636"/>
    </source>
</evidence>
<feature type="compositionally biased region" description="Basic residues" evidence="8">
    <location>
        <begin position="532"/>
        <end position="561"/>
    </location>
</feature>
<reference evidence="12" key="1">
    <citation type="submission" date="2016-04" db="EMBL/GenBank/DDBJ databases">
        <authorList>
            <person name="Nguyen H.D."/>
            <person name="Samba Siva P."/>
            <person name="Cullis J."/>
            <person name="Levesque C.A."/>
            <person name="Hambleton S."/>
        </authorList>
    </citation>
    <scope>NUCLEOTIDE SEQUENCE</scope>
    <source>
        <strain evidence="12">DAOMC 236416</strain>
    </source>
</reference>
<keyword evidence="4" id="KW-0496">Mitochondrion</keyword>
<gene>
    <name evidence="12" type="ORF">A4X13_0g3217</name>
</gene>
<evidence type="ECO:0000313" key="12">
    <source>
        <dbReference type="EMBL" id="KAE8254953.1"/>
    </source>
</evidence>
<feature type="compositionally biased region" description="Acidic residues" evidence="8">
    <location>
        <begin position="338"/>
        <end position="355"/>
    </location>
</feature>
<dbReference type="PANTHER" id="PTHR13691">
    <property type="entry name" value="RIBOSOMAL PROTEIN L2"/>
    <property type="match status" value="1"/>
</dbReference>
<dbReference type="SUPFAM" id="SSF50249">
    <property type="entry name" value="Nucleic acid-binding proteins"/>
    <property type="match status" value="1"/>
</dbReference>
<proteinExistence type="inferred from homology"/>
<keyword evidence="3" id="KW-0689">Ribosomal protein</keyword>
<dbReference type="InterPro" id="IPR002171">
    <property type="entry name" value="Ribosomal_uL2"/>
</dbReference>
<evidence type="ECO:0000259" key="11">
    <source>
        <dbReference type="SMART" id="SM01383"/>
    </source>
</evidence>